<evidence type="ECO:0000256" key="1">
    <source>
        <dbReference type="ARBA" id="ARBA00022737"/>
    </source>
</evidence>
<keyword evidence="1" id="KW-0677">Repeat</keyword>
<evidence type="ECO:0000256" key="2">
    <source>
        <dbReference type="PROSITE-ProRule" id="PRU00708"/>
    </source>
</evidence>
<dbReference type="InterPro" id="IPR011990">
    <property type="entry name" value="TPR-like_helical_dom_sf"/>
</dbReference>
<reference evidence="3 4" key="1">
    <citation type="journal article" date="2023" name="Hortic Res">
        <title>Pangenome of water caltrop reveals structural variations and asymmetric subgenome divergence after allopolyploidization.</title>
        <authorList>
            <person name="Zhang X."/>
            <person name="Chen Y."/>
            <person name="Wang L."/>
            <person name="Yuan Y."/>
            <person name="Fang M."/>
            <person name="Shi L."/>
            <person name="Lu R."/>
            <person name="Comes H.P."/>
            <person name="Ma Y."/>
            <person name="Chen Y."/>
            <person name="Huang G."/>
            <person name="Zhou Y."/>
            <person name="Zheng Z."/>
            <person name="Qiu Y."/>
        </authorList>
    </citation>
    <scope>NUCLEOTIDE SEQUENCE [LARGE SCALE GENOMIC DNA]</scope>
    <source>
        <tissue evidence="3">Roots</tissue>
    </source>
</reference>
<dbReference type="Gene3D" id="1.25.40.10">
    <property type="entry name" value="Tetratricopeptide repeat domain"/>
    <property type="match status" value="1"/>
</dbReference>
<name>A0AAN7Q3M9_9MYRT</name>
<dbReference type="GO" id="GO:0003723">
    <property type="term" value="F:RNA binding"/>
    <property type="evidence" value="ECO:0007669"/>
    <property type="project" value="InterPro"/>
</dbReference>
<feature type="repeat" description="PPR" evidence="2">
    <location>
        <begin position="138"/>
        <end position="172"/>
    </location>
</feature>
<gene>
    <name evidence="3" type="ORF">SAY87_006312</name>
</gene>
<dbReference type="Proteomes" id="UP001345219">
    <property type="component" value="Chromosome 6"/>
</dbReference>
<dbReference type="PROSITE" id="PS51375">
    <property type="entry name" value="PPR"/>
    <property type="match status" value="2"/>
</dbReference>
<dbReference type="PANTHER" id="PTHR24015">
    <property type="entry name" value="OS07G0578800 PROTEIN-RELATED"/>
    <property type="match status" value="1"/>
</dbReference>
<dbReference type="EMBL" id="JAXIOK010000013">
    <property type="protein sequence ID" value="KAK4756185.1"/>
    <property type="molecule type" value="Genomic_DNA"/>
</dbReference>
<dbReference type="InterPro" id="IPR046960">
    <property type="entry name" value="PPR_At4g14850-like_plant"/>
</dbReference>
<comment type="caution">
    <text evidence="3">The sequence shown here is derived from an EMBL/GenBank/DDBJ whole genome shotgun (WGS) entry which is preliminary data.</text>
</comment>
<dbReference type="InterPro" id="IPR002885">
    <property type="entry name" value="PPR_rpt"/>
</dbReference>
<evidence type="ECO:0008006" key="5">
    <source>
        <dbReference type="Google" id="ProtNLM"/>
    </source>
</evidence>
<proteinExistence type="predicted"/>
<accession>A0AAN7Q3M9</accession>
<protein>
    <recommendedName>
        <fullName evidence="5">Pentatricopeptide repeat-containing protein</fullName>
    </recommendedName>
</protein>
<dbReference type="GO" id="GO:0009451">
    <property type="term" value="P:RNA modification"/>
    <property type="evidence" value="ECO:0007669"/>
    <property type="project" value="InterPro"/>
</dbReference>
<organism evidence="3 4">
    <name type="scientific">Trapa incisa</name>
    <dbReference type="NCBI Taxonomy" id="236973"/>
    <lineage>
        <taxon>Eukaryota</taxon>
        <taxon>Viridiplantae</taxon>
        <taxon>Streptophyta</taxon>
        <taxon>Embryophyta</taxon>
        <taxon>Tracheophyta</taxon>
        <taxon>Spermatophyta</taxon>
        <taxon>Magnoliopsida</taxon>
        <taxon>eudicotyledons</taxon>
        <taxon>Gunneridae</taxon>
        <taxon>Pentapetalae</taxon>
        <taxon>rosids</taxon>
        <taxon>malvids</taxon>
        <taxon>Myrtales</taxon>
        <taxon>Lythraceae</taxon>
        <taxon>Trapa</taxon>
    </lineage>
</organism>
<dbReference type="FunFam" id="1.25.40.10:FF:000380">
    <property type="entry name" value="Pentatricopeptide repeat-containing protein, chloroplastic"/>
    <property type="match status" value="1"/>
</dbReference>
<feature type="repeat" description="PPR" evidence="2">
    <location>
        <begin position="72"/>
        <end position="106"/>
    </location>
</feature>
<dbReference type="NCBIfam" id="TIGR00756">
    <property type="entry name" value="PPR"/>
    <property type="match status" value="2"/>
</dbReference>
<keyword evidence="4" id="KW-1185">Reference proteome</keyword>
<sequence>MLLHIRRGIGGFQQQTSSVGRKFGRKIDDDGSNIIPHAASVLDDFTRSCYDRDLPRAMKALTFMQRHQIWADSVTYSELVKCCLACNSIRDAKEVHRHVFSSGYEPKTFLINIFISMYVKFGMLKDADKLFGKMHERNVVSWTTMISAYASSDTIDKAFEYLILMLRDGVSPNMYTYSSILRACSDLFKLRQIHCSIIRVGLESDVFVRSALIDNYAKGELKIPLQYFRDPSRQASTVLQVLD</sequence>
<evidence type="ECO:0000313" key="4">
    <source>
        <dbReference type="Proteomes" id="UP001345219"/>
    </source>
</evidence>
<dbReference type="AlphaFoldDB" id="A0AAN7Q3M9"/>
<dbReference type="Pfam" id="PF13041">
    <property type="entry name" value="PPR_2"/>
    <property type="match status" value="1"/>
</dbReference>
<evidence type="ECO:0000313" key="3">
    <source>
        <dbReference type="EMBL" id="KAK4756185.1"/>
    </source>
</evidence>